<name>A0A564ZBC3_HYMDI</name>
<dbReference type="Proteomes" id="UP000321570">
    <property type="component" value="Unassembled WGS sequence"/>
</dbReference>
<accession>A0A564ZBC3</accession>
<evidence type="ECO:0000313" key="1">
    <source>
        <dbReference type="EMBL" id="VUZ56736.1"/>
    </source>
</evidence>
<dbReference type="AlphaFoldDB" id="A0A564ZBC3"/>
<dbReference type="EMBL" id="CABIJS010000708">
    <property type="protein sequence ID" value="VUZ56736.1"/>
    <property type="molecule type" value="Genomic_DNA"/>
</dbReference>
<reference evidence="1 2" key="1">
    <citation type="submission" date="2019-07" db="EMBL/GenBank/DDBJ databases">
        <authorList>
            <person name="Jastrzebski P J."/>
            <person name="Paukszto L."/>
            <person name="Jastrzebski P J."/>
        </authorList>
    </citation>
    <scope>NUCLEOTIDE SEQUENCE [LARGE SCALE GENOMIC DNA]</scope>
    <source>
        <strain evidence="1 2">WMS-il1</strain>
    </source>
</reference>
<feature type="non-terminal residue" evidence="1">
    <location>
        <position position="1"/>
    </location>
</feature>
<protein>
    <submittedName>
        <fullName evidence="1">Uncharacterized protein</fullName>
    </submittedName>
</protein>
<evidence type="ECO:0000313" key="2">
    <source>
        <dbReference type="Proteomes" id="UP000321570"/>
    </source>
</evidence>
<keyword evidence="2" id="KW-1185">Reference proteome</keyword>
<gene>
    <name evidence="1" type="ORF">WMSIL1_LOCUS14403</name>
</gene>
<organism evidence="1 2">
    <name type="scientific">Hymenolepis diminuta</name>
    <name type="common">Rat tapeworm</name>
    <dbReference type="NCBI Taxonomy" id="6216"/>
    <lineage>
        <taxon>Eukaryota</taxon>
        <taxon>Metazoa</taxon>
        <taxon>Spiralia</taxon>
        <taxon>Lophotrochozoa</taxon>
        <taxon>Platyhelminthes</taxon>
        <taxon>Cestoda</taxon>
        <taxon>Eucestoda</taxon>
        <taxon>Cyclophyllidea</taxon>
        <taxon>Hymenolepididae</taxon>
        <taxon>Hymenolepis</taxon>
    </lineage>
</organism>
<proteinExistence type="predicted"/>
<sequence>GRRKRASSFSSDSTCSCERCLAKETVTCPRRVEGYRDLPPVNIGSPIQTRLKANPQIHNLIRRESDFLATEGCSSSESRPDGPNRYSQNFYRNVTPMPYGRGVSTAVRPYGRNGYI</sequence>